<dbReference type="GO" id="GO:0070449">
    <property type="term" value="C:elongin complex"/>
    <property type="evidence" value="ECO:0007669"/>
    <property type="project" value="InterPro"/>
</dbReference>
<evidence type="ECO:0000256" key="4">
    <source>
        <dbReference type="SAM" id="MobiDB-lite"/>
    </source>
</evidence>
<dbReference type="InterPro" id="IPR003617">
    <property type="entry name" value="TFIIS/CRSP70_N_sub"/>
</dbReference>
<dbReference type="PROSITE" id="PS51319">
    <property type="entry name" value="TFIIS_N"/>
    <property type="match status" value="1"/>
</dbReference>
<proteinExistence type="predicted"/>
<evidence type="ECO:0000256" key="2">
    <source>
        <dbReference type="ARBA" id="ARBA00023242"/>
    </source>
</evidence>
<dbReference type="SUPFAM" id="SSF47676">
    <property type="entry name" value="Conserved domain common to transcription factors TFIIS, elongin A, CRSP70"/>
    <property type="match status" value="1"/>
</dbReference>
<name>A0A914VZW1_9BILA</name>
<evidence type="ECO:0000313" key="7">
    <source>
        <dbReference type="WBParaSite" id="PSAMB.scaffold284size59213.g4352.t1"/>
    </source>
</evidence>
<dbReference type="SMART" id="SM00509">
    <property type="entry name" value="TFS2N"/>
    <property type="match status" value="1"/>
</dbReference>
<feature type="compositionally biased region" description="Basic and acidic residues" evidence="4">
    <location>
        <begin position="138"/>
        <end position="169"/>
    </location>
</feature>
<sequence length="481" mass="55017">MTDEYSHPLLAGVPEVNRWRLSMAGNRSLGRQRRPIRLDTWAMDEDEVRSKIEKYMEMLSDEDKIEHALRRLSKLPMNLEQLSDTGVGKAVNQLRNHDEFGEQAQQLVAKWKDVARNGGLRENHRGKQAAVEESPAEGSRKRPRDDPKEELKKKTKKERDNHNGNHNDKSSSSTKGPSFEDMLAQSDSVKFSKPKKPKVDLDWTKHAGQLDPNYHRKRVLNYEPVVATVVSDNGASAGVKSKVPRVDEDLLTMKNKNIMKIYAGRKKTNGVAGPVPTLFELCIRTICDNVDAIEDTGDIPFDILKPVLERCTPSQLFYIEQRNPYLKEDSDCLWEKHCQRDHRDCRSYDDESWRDCYQRMVHEREMKLKSLSSRVKQHQQIAASPVRTAKLADAKAPREMRKRQIRNGTAVIGQKLPTALEVSAARREIFDKGRNDSLRQLPSAVRNLNSALGSHSDKKKPTAKKGALMVKTLKMLKTRRR</sequence>
<dbReference type="PANTHER" id="PTHR15141:SF76">
    <property type="entry name" value="TRANSCRIPTION ELONGATION FACTOR B POLYPEPTIDE 3"/>
    <property type="match status" value="1"/>
</dbReference>
<evidence type="ECO:0000313" key="6">
    <source>
        <dbReference type="Proteomes" id="UP000887566"/>
    </source>
</evidence>
<feature type="region of interest" description="Disordered" evidence="4">
    <location>
        <begin position="379"/>
        <end position="401"/>
    </location>
</feature>
<comment type="subcellular location">
    <subcellularLocation>
        <location evidence="1 3">Nucleus</location>
    </subcellularLocation>
</comment>
<dbReference type="InterPro" id="IPR017923">
    <property type="entry name" value="TFIIS_N"/>
</dbReference>
<feature type="domain" description="TFIIS N-terminal" evidence="5">
    <location>
        <begin position="46"/>
        <end position="118"/>
    </location>
</feature>
<dbReference type="InterPro" id="IPR051870">
    <property type="entry name" value="Elongin-A_domain"/>
</dbReference>
<dbReference type="Gene3D" id="6.10.250.3180">
    <property type="match status" value="1"/>
</dbReference>
<dbReference type="Proteomes" id="UP000887566">
    <property type="component" value="Unplaced"/>
</dbReference>
<dbReference type="InterPro" id="IPR035441">
    <property type="entry name" value="TFIIS/LEDGF_dom_sf"/>
</dbReference>
<organism evidence="6 7">
    <name type="scientific">Plectus sambesii</name>
    <dbReference type="NCBI Taxonomy" id="2011161"/>
    <lineage>
        <taxon>Eukaryota</taxon>
        <taxon>Metazoa</taxon>
        <taxon>Ecdysozoa</taxon>
        <taxon>Nematoda</taxon>
        <taxon>Chromadorea</taxon>
        <taxon>Plectida</taxon>
        <taxon>Plectina</taxon>
        <taxon>Plectoidea</taxon>
        <taxon>Plectidae</taxon>
        <taxon>Plectus</taxon>
    </lineage>
</organism>
<dbReference type="Pfam" id="PF06881">
    <property type="entry name" value="Elongin_A"/>
    <property type="match status" value="1"/>
</dbReference>
<evidence type="ECO:0000256" key="3">
    <source>
        <dbReference type="PROSITE-ProRule" id="PRU00649"/>
    </source>
</evidence>
<dbReference type="Pfam" id="PF08711">
    <property type="entry name" value="Med26"/>
    <property type="match status" value="1"/>
</dbReference>
<dbReference type="GO" id="GO:0006368">
    <property type="term" value="P:transcription elongation by RNA polymerase II"/>
    <property type="evidence" value="ECO:0007669"/>
    <property type="project" value="InterPro"/>
</dbReference>
<dbReference type="CDD" id="cd00183">
    <property type="entry name" value="TFIIS_I"/>
    <property type="match status" value="1"/>
</dbReference>
<feature type="region of interest" description="Disordered" evidence="4">
    <location>
        <begin position="120"/>
        <end position="180"/>
    </location>
</feature>
<reference evidence="7" key="1">
    <citation type="submission" date="2022-11" db="UniProtKB">
        <authorList>
            <consortium name="WormBaseParasite"/>
        </authorList>
    </citation>
    <scope>IDENTIFICATION</scope>
</reference>
<keyword evidence="6" id="KW-1185">Reference proteome</keyword>
<feature type="compositionally biased region" description="Basic and acidic residues" evidence="4">
    <location>
        <begin position="390"/>
        <end position="399"/>
    </location>
</feature>
<protein>
    <submittedName>
        <fullName evidence="7">TFIIS N-terminal domain-containing protein</fullName>
    </submittedName>
</protein>
<evidence type="ECO:0000259" key="5">
    <source>
        <dbReference type="PROSITE" id="PS51319"/>
    </source>
</evidence>
<keyword evidence="2 3" id="KW-0539">Nucleus</keyword>
<dbReference type="AlphaFoldDB" id="A0A914VZW1"/>
<dbReference type="PANTHER" id="PTHR15141">
    <property type="entry name" value="TRANSCRIPTION ELONGATION FACTOR B POLYPEPTIDE 3"/>
    <property type="match status" value="1"/>
</dbReference>
<accession>A0A914VZW1</accession>
<dbReference type="Gene3D" id="1.20.930.10">
    <property type="entry name" value="Conserved domain common to transcription factors TFIIS, elongin A, CRSP70"/>
    <property type="match status" value="1"/>
</dbReference>
<evidence type="ECO:0000256" key="1">
    <source>
        <dbReference type="ARBA" id="ARBA00004123"/>
    </source>
</evidence>
<dbReference type="WBParaSite" id="PSAMB.scaffold284size59213.g4352.t1">
    <property type="protein sequence ID" value="PSAMB.scaffold284size59213.g4352.t1"/>
    <property type="gene ID" value="PSAMB.scaffold284size59213.g4352"/>
</dbReference>
<dbReference type="InterPro" id="IPR010684">
    <property type="entry name" value="RNA_pol_II_trans_fac_SIII_A"/>
</dbReference>